<dbReference type="RefSeq" id="WP_179980221.1">
    <property type="nucleotide sequence ID" value="NZ_LT608333.1"/>
</dbReference>
<organism evidence="1">
    <name type="scientific">uncultured Desulfovibrio sp</name>
    <dbReference type="NCBI Taxonomy" id="167968"/>
    <lineage>
        <taxon>Bacteria</taxon>
        <taxon>Pseudomonadati</taxon>
        <taxon>Thermodesulfobacteriota</taxon>
        <taxon>Desulfovibrionia</taxon>
        <taxon>Desulfovibrionales</taxon>
        <taxon>Desulfovibrionaceae</taxon>
        <taxon>Desulfovibrio</taxon>
        <taxon>environmental samples</taxon>
    </lineage>
</organism>
<dbReference type="PROSITE" id="PS51257">
    <property type="entry name" value="PROKAR_LIPOPROTEIN"/>
    <property type="match status" value="1"/>
</dbReference>
<dbReference type="EMBL" id="FMJC01000002">
    <property type="protein sequence ID" value="SCM72472.1"/>
    <property type="molecule type" value="Genomic_DNA"/>
</dbReference>
<dbReference type="AlphaFoldDB" id="A0A212L4H5"/>
<reference evidence="1" key="1">
    <citation type="submission" date="2016-08" db="EMBL/GenBank/DDBJ databases">
        <authorList>
            <person name="Seilhamer J.J."/>
        </authorList>
    </citation>
    <scope>NUCLEOTIDE SEQUENCE</scope>
    <source>
        <strain evidence="1">86-1</strain>
    </source>
</reference>
<protein>
    <submittedName>
        <fullName evidence="1">Putative Membrane-bound protein LytA</fullName>
    </submittedName>
</protein>
<sequence length="139" mass="15161">MMKKFAWLFIVLLLTGCGSNLEKLDGKWRGDPAGTVALASPEVRKDFADIPLVSKMLEGLVQNLRVDVDARNKTIAFALGGVAYTGGFTVVADKGDTITLKNDNGNTLNFVLKDPNTIILKNDGKTDGKFDQLVFKRVE</sequence>
<gene>
    <name evidence="1" type="ORF">KL86DES1_20637</name>
</gene>
<name>A0A212L4H5_9BACT</name>
<proteinExistence type="predicted"/>
<accession>A0A212L4H5</accession>
<evidence type="ECO:0000313" key="1">
    <source>
        <dbReference type="EMBL" id="SCM72472.1"/>
    </source>
</evidence>